<proteinExistence type="predicted"/>
<dbReference type="Proteomes" id="UP000634136">
    <property type="component" value="Unassembled WGS sequence"/>
</dbReference>
<sequence>MECSLMCLLAANKESHHREWRILLSMSEEMVNTKPGTNAKDRHSSCDQGGPDKAHTHFKEKGSTSRAKTRSFPSASWLTLMISAFEAKTKSYVYWLRVNVHGKDKKLWEFSESSTGKTYTLYIKMRGGHAKSRHQLIKQAQRTVASMHKVNKAKKVQKDRVLRPYSNRRRATTLNLQLSKCRKPTQQDSM</sequence>
<name>A0A834TR77_9FABA</name>
<protein>
    <submittedName>
        <fullName evidence="2">Uncharacterized protein</fullName>
    </submittedName>
</protein>
<feature type="compositionally biased region" description="Basic and acidic residues" evidence="1">
    <location>
        <begin position="39"/>
        <end position="63"/>
    </location>
</feature>
<dbReference type="AlphaFoldDB" id="A0A834TR77"/>
<gene>
    <name evidence="2" type="ORF">G2W53_017621</name>
</gene>
<feature type="region of interest" description="Disordered" evidence="1">
    <location>
        <begin position="33"/>
        <end position="67"/>
    </location>
</feature>
<accession>A0A834TR77</accession>
<organism evidence="2 3">
    <name type="scientific">Senna tora</name>
    <dbReference type="NCBI Taxonomy" id="362788"/>
    <lineage>
        <taxon>Eukaryota</taxon>
        <taxon>Viridiplantae</taxon>
        <taxon>Streptophyta</taxon>
        <taxon>Embryophyta</taxon>
        <taxon>Tracheophyta</taxon>
        <taxon>Spermatophyta</taxon>
        <taxon>Magnoliopsida</taxon>
        <taxon>eudicotyledons</taxon>
        <taxon>Gunneridae</taxon>
        <taxon>Pentapetalae</taxon>
        <taxon>rosids</taxon>
        <taxon>fabids</taxon>
        <taxon>Fabales</taxon>
        <taxon>Fabaceae</taxon>
        <taxon>Caesalpinioideae</taxon>
        <taxon>Cassia clade</taxon>
        <taxon>Senna</taxon>
    </lineage>
</organism>
<evidence type="ECO:0000256" key="1">
    <source>
        <dbReference type="SAM" id="MobiDB-lite"/>
    </source>
</evidence>
<reference evidence="2" key="1">
    <citation type="submission" date="2020-09" db="EMBL/GenBank/DDBJ databases">
        <title>Genome-Enabled Discovery of Anthraquinone Biosynthesis in Senna tora.</title>
        <authorList>
            <person name="Kang S.-H."/>
            <person name="Pandey R.P."/>
            <person name="Lee C.-M."/>
            <person name="Sim J.-S."/>
            <person name="Jeong J.-T."/>
            <person name="Choi B.-S."/>
            <person name="Jung M."/>
            <person name="Ginzburg D."/>
            <person name="Zhao K."/>
            <person name="Won S.Y."/>
            <person name="Oh T.-J."/>
            <person name="Yu Y."/>
            <person name="Kim N.-H."/>
            <person name="Lee O.R."/>
            <person name="Lee T.-H."/>
            <person name="Bashyal P."/>
            <person name="Kim T.-S."/>
            <person name="Lee W.-H."/>
            <person name="Kawkins C."/>
            <person name="Kim C.-K."/>
            <person name="Kim J.S."/>
            <person name="Ahn B.O."/>
            <person name="Rhee S.Y."/>
            <person name="Sohng J.K."/>
        </authorList>
    </citation>
    <scope>NUCLEOTIDE SEQUENCE</scope>
    <source>
        <tissue evidence="2">Leaf</tissue>
    </source>
</reference>
<evidence type="ECO:0000313" key="3">
    <source>
        <dbReference type="Proteomes" id="UP000634136"/>
    </source>
</evidence>
<comment type="caution">
    <text evidence="2">The sequence shown here is derived from an EMBL/GenBank/DDBJ whole genome shotgun (WGS) entry which is preliminary data.</text>
</comment>
<keyword evidence="3" id="KW-1185">Reference proteome</keyword>
<dbReference type="EMBL" id="JAAIUW010000006">
    <property type="protein sequence ID" value="KAF7826457.1"/>
    <property type="molecule type" value="Genomic_DNA"/>
</dbReference>
<evidence type="ECO:0000313" key="2">
    <source>
        <dbReference type="EMBL" id="KAF7826457.1"/>
    </source>
</evidence>